<dbReference type="Proteomes" id="UP001179501">
    <property type="component" value="Chromosome"/>
</dbReference>
<evidence type="ECO:0000313" key="1">
    <source>
        <dbReference type="EMBL" id="WCF99886.1"/>
    </source>
</evidence>
<name>A0AAE9XHM1_PORGN</name>
<dbReference type="EMBL" id="CP116614">
    <property type="protein sequence ID" value="WCG02295.1"/>
    <property type="molecule type" value="Genomic_DNA"/>
</dbReference>
<organism evidence="2 3">
    <name type="scientific">Porphyromonas gingivalis</name>
    <name type="common">Bacteroides gingivalis</name>
    <dbReference type="NCBI Taxonomy" id="837"/>
    <lineage>
        <taxon>Bacteria</taxon>
        <taxon>Pseudomonadati</taxon>
        <taxon>Bacteroidota</taxon>
        <taxon>Bacteroidia</taxon>
        <taxon>Bacteroidales</taxon>
        <taxon>Porphyromonadaceae</taxon>
        <taxon>Porphyromonas</taxon>
    </lineage>
</organism>
<dbReference type="AlphaFoldDB" id="A0AAE9XHM1"/>
<dbReference type="InterPro" id="IPR012456">
    <property type="entry name" value="DUF1661"/>
</dbReference>
<protein>
    <submittedName>
        <fullName evidence="2">DUF1661 domain-containing protein</fullName>
    </submittedName>
</protein>
<dbReference type="EMBL" id="CP116613">
    <property type="protein sequence ID" value="WCF99886.1"/>
    <property type="molecule type" value="Genomic_DNA"/>
</dbReference>
<dbReference type="RefSeq" id="WP_099780663.1">
    <property type="nucleotide sequence ID" value="NZ_CP024593.1"/>
</dbReference>
<dbReference type="Pfam" id="PF07877">
    <property type="entry name" value="DUF1661"/>
    <property type="match status" value="1"/>
</dbReference>
<evidence type="ECO:0000313" key="2">
    <source>
        <dbReference type="EMBL" id="WCG02295.1"/>
    </source>
</evidence>
<proteinExistence type="predicted"/>
<gene>
    <name evidence="1" type="ORF">NY149_04475</name>
    <name evidence="2" type="ORF">NY151_06295</name>
</gene>
<sequence>MVRELKNLRAKTKVFTRVFFEDPVRLFPVFWFDNRPLIRSRRYISDKITLEPHKAFHPKSIKPLHLRSE</sequence>
<evidence type="ECO:0000313" key="3">
    <source>
        <dbReference type="Proteomes" id="UP001179501"/>
    </source>
</evidence>
<accession>A0AAE9XHM1</accession>
<dbReference type="Proteomes" id="UP001179540">
    <property type="component" value="Chromosome"/>
</dbReference>
<reference evidence="2" key="1">
    <citation type="submission" date="2023-01" db="EMBL/GenBank/DDBJ databases">
        <title>Phages are important unrecognized players in the ecology of the oral pathogen Porphyromonas gingivalis.</title>
        <authorList>
            <person name="Matrishin C.B."/>
            <person name="Kauffman K.M."/>
        </authorList>
    </citation>
    <scope>NUCLEOTIDE SEQUENCE</scope>
    <source>
        <strain evidence="2">ATCC 49417</strain>
        <strain evidence="1">HG1691old</strain>
    </source>
</reference>